<protein>
    <submittedName>
        <fullName evidence="1">Uncharacterized protein</fullName>
    </submittedName>
</protein>
<dbReference type="Proteomes" id="UP000236199">
    <property type="component" value="Unassembled WGS sequence"/>
</dbReference>
<dbReference type="EMBL" id="AZRM01000007">
    <property type="protein sequence ID" value="PNS02189.1"/>
    <property type="molecule type" value="Genomic_DNA"/>
</dbReference>
<dbReference type="RefSeq" id="WP_281255709.1">
    <property type="nucleotide sequence ID" value="NZ_AZRM01000007.1"/>
</dbReference>
<comment type="caution">
    <text evidence="1">The sequence shown here is derived from an EMBL/GenBank/DDBJ whole genome shotgun (WGS) entry which is preliminary data.</text>
</comment>
<evidence type="ECO:0000313" key="1">
    <source>
        <dbReference type="EMBL" id="PNS02189.1"/>
    </source>
</evidence>
<reference evidence="1 2" key="1">
    <citation type="submission" date="2013-12" db="EMBL/GenBank/DDBJ databases">
        <title>Comparative genomics of Petrotoga isolates.</title>
        <authorList>
            <person name="Nesbo C.L."/>
            <person name="Charchuk R."/>
            <person name="Chow K."/>
        </authorList>
    </citation>
    <scope>NUCLEOTIDE SEQUENCE [LARGE SCALE GENOMIC DNA]</scope>
    <source>
        <strain evidence="1 2">DSM 10691</strain>
    </source>
</reference>
<accession>A0A2K1PHE4</accession>
<keyword evidence="2" id="KW-1185">Reference proteome</keyword>
<gene>
    <name evidence="1" type="ORF">X928_01080</name>
</gene>
<sequence length="41" mass="5049">MEKLVEAFSDILYKIKIKDNININKEKMLKNVEFLFLKRYQ</sequence>
<evidence type="ECO:0000313" key="2">
    <source>
        <dbReference type="Proteomes" id="UP000236199"/>
    </source>
</evidence>
<dbReference type="AlphaFoldDB" id="A0A2K1PHE4"/>
<organism evidence="1 2">
    <name type="scientific">Petrotoga miotherma DSM 10691</name>
    <dbReference type="NCBI Taxonomy" id="1434326"/>
    <lineage>
        <taxon>Bacteria</taxon>
        <taxon>Thermotogati</taxon>
        <taxon>Thermotogota</taxon>
        <taxon>Thermotogae</taxon>
        <taxon>Petrotogales</taxon>
        <taxon>Petrotogaceae</taxon>
        <taxon>Petrotoga</taxon>
    </lineage>
</organism>
<name>A0A2K1PHE4_9BACT</name>
<proteinExistence type="predicted"/>